<name>A0AA39UML4_9AGAR</name>
<feature type="compositionally biased region" description="Low complexity" evidence="1">
    <location>
        <begin position="76"/>
        <end position="85"/>
    </location>
</feature>
<evidence type="ECO:0000313" key="3">
    <source>
        <dbReference type="Proteomes" id="UP001175227"/>
    </source>
</evidence>
<reference evidence="2" key="1">
    <citation type="submission" date="2023-06" db="EMBL/GenBank/DDBJ databases">
        <authorList>
            <consortium name="Lawrence Berkeley National Laboratory"/>
            <person name="Ahrendt S."/>
            <person name="Sahu N."/>
            <person name="Indic B."/>
            <person name="Wong-Bajracharya J."/>
            <person name="Merenyi Z."/>
            <person name="Ke H.-M."/>
            <person name="Monk M."/>
            <person name="Kocsube S."/>
            <person name="Drula E."/>
            <person name="Lipzen A."/>
            <person name="Balint B."/>
            <person name="Henrissat B."/>
            <person name="Andreopoulos B."/>
            <person name="Martin F.M."/>
            <person name="Harder C.B."/>
            <person name="Rigling D."/>
            <person name="Ford K.L."/>
            <person name="Foster G.D."/>
            <person name="Pangilinan J."/>
            <person name="Papanicolaou A."/>
            <person name="Barry K."/>
            <person name="LaButti K."/>
            <person name="Viragh M."/>
            <person name="Koriabine M."/>
            <person name="Yan M."/>
            <person name="Riley R."/>
            <person name="Champramary S."/>
            <person name="Plett K.L."/>
            <person name="Tsai I.J."/>
            <person name="Slot J."/>
            <person name="Sipos G."/>
            <person name="Plett J."/>
            <person name="Nagy L.G."/>
            <person name="Grigoriev I.V."/>
        </authorList>
    </citation>
    <scope>NUCLEOTIDE SEQUENCE</scope>
    <source>
        <strain evidence="2">ICMP 16352</strain>
    </source>
</reference>
<protein>
    <submittedName>
        <fullName evidence="2">Uncharacterized protein</fullName>
    </submittedName>
</protein>
<sequence>MPHHFPFFLYLKPFAVPPPSKAETALSPVSTTSSASEAPLAHRVKTNGTNSHAPSVAPASSAPPPAPASTSPPPQDASTSVQESSAPPPSQSGPPGPPSQRSWPPQWLATCMQGIQYRFPSDKFEVVLRKVTANSDPEWRIKCLDCPGKLYKPGPGETLSNFEVHLRNNTHRRAVEKRVAATSSGS</sequence>
<gene>
    <name evidence="2" type="ORF">IW261DRAFT_1605159</name>
</gene>
<comment type="caution">
    <text evidence="2">The sequence shown here is derived from an EMBL/GenBank/DDBJ whole genome shotgun (WGS) entry which is preliminary data.</text>
</comment>
<feature type="region of interest" description="Disordered" evidence="1">
    <location>
        <begin position="19"/>
        <end position="105"/>
    </location>
</feature>
<organism evidence="2 3">
    <name type="scientific">Armillaria novae-zelandiae</name>
    <dbReference type="NCBI Taxonomy" id="153914"/>
    <lineage>
        <taxon>Eukaryota</taxon>
        <taxon>Fungi</taxon>
        <taxon>Dikarya</taxon>
        <taxon>Basidiomycota</taxon>
        <taxon>Agaricomycotina</taxon>
        <taxon>Agaricomycetes</taxon>
        <taxon>Agaricomycetidae</taxon>
        <taxon>Agaricales</taxon>
        <taxon>Marasmiineae</taxon>
        <taxon>Physalacriaceae</taxon>
        <taxon>Armillaria</taxon>
    </lineage>
</organism>
<feature type="compositionally biased region" description="Pro residues" evidence="1">
    <location>
        <begin position="61"/>
        <end position="75"/>
    </location>
</feature>
<dbReference type="Proteomes" id="UP001175227">
    <property type="component" value="Unassembled WGS sequence"/>
</dbReference>
<accession>A0AA39UML4</accession>
<dbReference type="EMBL" id="JAUEPR010000005">
    <property type="protein sequence ID" value="KAK0484995.1"/>
    <property type="molecule type" value="Genomic_DNA"/>
</dbReference>
<feature type="compositionally biased region" description="Pro residues" evidence="1">
    <location>
        <begin position="86"/>
        <end position="98"/>
    </location>
</feature>
<evidence type="ECO:0000313" key="2">
    <source>
        <dbReference type="EMBL" id="KAK0484995.1"/>
    </source>
</evidence>
<feature type="compositionally biased region" description="Polar residues" evidence="1">
    <location>
        <begin position="27"/>
        <end position="36"/>
    </location>
</feature>
<keyword evidence="3" id="KW-1185">Reference proteome</keyword>
<dbReference type="AlphaFoldDB" id="A0AA39UML4"/>
<proteinExistence type="predicted"/>
<evidence type="ECO:0000256" key="1">
    <source>
        <dbReference type="SAM" id="MobiDB-lite"/>
    </source>
</evidence>